<dbReference type="RefSeq" id="WP_239103377.1">
    <property type="nucleotide sequence ID" value="NZ_BAAAGP010000005.1"/>
</dbReference>
<gene>
    <name evidence="3" type="ORF">Mco01_12570</name>
</gene>
<evidence type="ECO:0000313" key="3">
    <source>
        <dbReference type="EMBL" id="GIH38257.1"/>
    </source>
</evidence>
<keyword evidence="4" id="KW-1185">Reference proteome</keyword>
<protein>
    <recommendedName>
        <fullName evidence="2">DUF1707 domain-containing protein</fullName>
    </recommendedName>
</protein>
<feature type="domain" description="DUF1707" evidence="2">
    <location>
        <begin position="7"/>
        <end position="59"/>
    </location>
</feature>
<organism evidence="3 4">
    <name type="scientific">Microbispora corallina</name>
    <dbReference type="NCBI Taxonomy" id="83302"/>
    <lineage>
        <taxon>Bacteria</taxon>
        <taxon>Bacillati</taxon>
        <taxon>Actinomycetota</taxon>
        <taxon>Actinomycetes</taxon>
        <taxon>Streptosporangiales</taxon>
        <taxon>Streptosporangiaceae</taxon>
        <taxon>Microbispora</taxon>
    </lineage>
</organism>
<evidence type="ECO:0000259" key="2">
    <source>
        <dbReference type="Pfam" id="PF08044"/>
    </source>
</evidence>
<name>A0ABQ4FTU8_9ACTN</name>
<proteinExistence type="predicted"/>
<dbReference type="PANTHER" id="PTHR40763:SF4">
    <property type="entry name" value="DUF1707 DOMAIN-CONTAINING PROTEIN"/>
    <property type="match status" value="1"/>
</dbReference>
<evidence type="ECO:0000313" key="4">
    <source>
        <dbReference type="Proteomes" id="UP000603904"/>
    </source>
</evidence>
<keyword evidence="1" id="KW-1133">Transmembrane helix</keyword>
<evidence type="ECO:0000256" key="1">
    <source>
        <dbReference type="SAM" id="Phobius"/>
    </source>
</evidence>
<dbReference type="InterPro" id="IPR012551">
    <property type="entry name" value="DUF1707_SHOCT-like"/>
</dbReference>
<dbReference type="Pfam" id="PF08044">
    <property type="entry name" value="DUF1707"/>
    <property type="match status" value="1"/>
</dbReference>
<feature type="transmembrane region" description="Helical" evidence="1">
    <location>
        <begin position="149"/>
        <end position="168"/>
    </location>
</feature>
<sequence length="181" mass="19616">MASGDDLRIGDAERDEVTALLHDAFAQGRITREELDERLDATLSARTAGDLRRVTADLPGADGAGAWHGPYDLPAGRPARAAGGPWGPGRYGVPPWDGRHGDLATWGWHVAEARRRTAAGRRRGGAPRALFVIPAVLLVAALLGTAWPLFLAVKVLFFLWLAAAVFGVSRHRHHHGHRPRR</sequence>
<keyword evidence="1" id="KW-0812">Transmembrane</keyword>
<dbReference type="EMBL" id="BOOC01000003">
    <property type="protein sequence ID" value="GIH38257.1"/>
    <property type="molecule type" value="Genomic_DNA"/>
</dbReference>
<dbReference type="Proteomes" id="UP000603904">
    <property type="component" value="Unassembled WGS sequence"/>
</dbReference>
<reference evidence="3 4" key="1">
    <citation type="submission" date="2021-01" db="EMBL/GenBank/DDBJ databases">
        <title>Whole genome shotgun sequence of Microbispora corallina NBRC 16416.</title>
        <authorList>
            <person name="Komaki H."/>
            <person name="Tamura T."/>
        </authorList>
    </citation>
    <scope>NUCLEOTIDE SEQUENCE [LARGE SCALE GENOMIC DNA]</scope>
    <source>
        <strain evidence="3 4">NBRC 16416</strain>
    </source>
</reference>
<feature type="transmembrane region" description="Helical" evidence="1">
    <location>
        <begin position="125"/>
        <end position="143"/>
    </location>
</feature>
<keyword evidence="1" id="KW-0472">Membrane</keyword>
<comment type="caution">
    <text evidence="3">The sequence shown here is derived from an EMBL/GenBank/DDBJ whole genome shotgun (WGS) entry which is preliminary data.</text>
</comment>
<dbReference type="PANTHER" id="PTHR40763">
    <property type="entry name" value="MEMBRANE PROTEIN-RELATED"/>
    <property type="match status" value="1"/>
</dbReference>
<accession>A0ABQ4FTU8</accession>